<dbReference type="InterPro" id="IPR036047">
    <property type="entry name" value="F-box-like_dom_sf"/>
</dbReference>
<protein>
    <recommendedName>
        <fullName evidence="5">F-box domain-containing protein</fullName>
    </recommendedName>
</protein>
<accession>A0A9R0YBZ3</accession>
<dbReference type="Pfam" id="PF24750">
    <property type="entry name" value="b-prop_At3g26010-like"/>
    <property type="match status" value="1"/>
</dbReference>
<dbReference type="SUPFAM" id="SSF69304">
    <property type="entry name" value="Tricorn protease N-terminal domain"/>
    <property type="match status" value="1"/>
</dbReference>
<feature type="domain" description="F-box" evidence="1">
    <location>
        <begin position="16"/>
        <end position="53"/>
    </location>
</feature>
<dbReference type="EMBL" id="LT934121">
    <property type="protein sequence ID" value="VAI52049.1"/>
    <property type="molecule type" value="Genomic_DNA"/>
</dbReference>
<evidence type="ECO:0000259" key="2">
    <source>
        <dbReference type="Pfam" id="PF24750"/>
    </source>
</evidence>
<dbReference type="PANTHER" id="PTHR35546">
    <property type="entry name" value="F-BOX PROTEIN INTERACTION DOMAIN PROTEIN-RELATED"/>
    <property type="match status" value="1"/>
</dbReference>
<dbReference type="OMA" id="SAHAFRY"/>
<reference evidence="3 4" key="1">
    <citation type="submission" date="2017-09" db="EMBL/GenBank/DDBJ databases">
        <authorList>
            <consortium name="International Durum Wheat Genome Sequencing Consortium (IDWGSC)"/>
            <person name="Milanesi L."/>
        </authorList>
    </citation>
    <scope>NUCLEOTIDE SEQUENCE [LARGE SCALE GENOMIC DNA]</scope>
    <source>
        <strain evidence="4">cv. Svevo</strain>
    </source>
</reference>
<proteinExistence type="predicted"/>
<dbReference type="InterPro" id="IPR056592">
    <property type="entry name" value="Beta-prop_At3g26010-like"/>
</dbReference>
<dbReference type="InterPro" id="IPR017451">
    <property type="entry name" value="F-box-assoc_interact_dom"/>
</dbReference>
<evidence type="ECO:0008006" key="5">
    <source>
        <dbReference type="Google" id="ProtNLM"/>
    </source>
</evidence>
<dbReference type="SUPFAM" id="SSF81383">
    <property type="entry name" value="F-box domain"/>
    <property type="match status" value="1"/>
</dbReference>
<organism evidence="3 4">
    <name type="scientific">Triticum turgidum subsp. durum</name>
    <name type="common">Durum wheat</name>
    <name type="synonym">Triticum durum</name>
    <dbReference type="NCBI Taxonomy" id="4567"/>
    <lineage>
        <taxon>Eukaryota</taxon>
        <taxon>Viridiplantae</taxon>
        <taxon>Streptophyta</taxon>
        <taxon>Embryophyta</taxon>
        <taxon>Tracheophyta</taxon>
        <taxon>Spermatophyta</taxon>
        <taxon>Magnoliopsida</taxon>
        <taxon>Liliopsida</taxon>
        <taxon>Poales</taxon>
        <taxon>Poaceae</taxon>
        <taxon>BOP clade</taxon>
        <taxon>Pooideae</taxon>
        <taxon>Triticodae</taxon>
        <taxon>Triticeae</taxon>
        <taxon>Triticinae</taxon>
        <taxon>Triticum</taxon>
    </lineage>
</organism>
<dbReference type="NCBIfam" id="TIGR01640">
    <property type="entry name" value="F_box_assoc_1"/>
    <property type="match status" value="1"/>
</dbReference>
<dbReference type="InterPro" id="IPR055290">
    <property type="entry name" value="At3g26010-like"/>
</dbReference>
<evidence type="ECO:0000259" key="1">
    <source>
        <dbReference type="Pfam" id="PF00646"/>
    </source>
</evidence>
<dbReference type="InterPro" id="IPR001810">
    <property type="entry name" value="F-box_dom"/>
</dbReference>
<keyword evidence="4" id="KW-1185">Reference proteome</keyword>
<evidence type="ECO:0000313" key="4">
    <source>
        <dbReference type="Proteomes" id="UP000324705"/>
    </source>
</evidence>
<dbReference type="Proteomes" id="UP000324705">
    <property type="component" value="Chromosome 6A"/>
</dbReference>
<sequence>MASKSSMRRNLQTVLTDLPDIIVEILSWLPLKSLCCCKCVDTHWRYLISHPEHLKKLPQTLAGFFFDTEDIGRCPKVARHFANIGEGPQIDPSYPFLPPEFELVRLEDCCDGLLLCCSSQRPFRRLVCNPSTERWVVLPALPADSSCVAQEETFHLAFDRDVSSHFHVFQIVLKEWRRVAGINIYSSETGSWSFKESGWDSDTSICTSRRVFYQGMLHFLSAQSTVVSVDMEGNKWRAIPVPEGVKSSEIGFLGLSKGHLHYMVHTGNRVQVSIWCLAKYDSDEWTLKQHVDNNKLVNVRRIAYDYEYAIISYHPDRSLIYANHRDNTLMAYDTDREEARVLCSVGRGSLISCFPYVALFNDSSVPLSS</sequence>
<name>A0A9R0YBZ3_TRITD</name>
<dbReference type="AlphaFoldDB" id="A0A9R0YBZ3"/>
<dbReference type="Gramene" id="TRITD6Av1G225110.1">
    <property type="protein sequence ID" value="TRITD6Av1G225110.1"/>
    <property type="gene ID" value="TRITD6Av1G225110"/>
</dbReference>
<gene>
    <name evidence="3" type="ORF">TRITD_6Av1G225110</name>
</gene>
<feature type="domain" description="F-box protein At3g26010-like beta-propeller" evidence="2">
    <location>
        <begin position="106"/>
        <end position="329"/>
    </location>
</feature>
<dbReference type="PANTHER" id="PTHR35546:SF50">
    <property type="entry name" value="F-BOX DOMAIN-CONTAINING PROTEIN"/>
    <property type="match status" value="1"/>
</dbReference>
<dbReference type="Gene3D" id="1.20.1280.50">
    <property type="match status" value="1"/>
</dbReference>
<evidence type="ECO:0000313" key="3">
    <source>
        <dbReference type="EMBL" id="VAI52049.1"/>
    </source>
</evidence>
<dbReference type="Pfam" id="PF00646">
    <property type="entry name" value="F-box"/>
    <property type="match status" value="1"/>
</dbReference>